<sequence>MASEEKLRAYLKRVVTDLDDATERLRQVKEKEHEPIAVVGMACRFPGGVASPEDLWQLVSSGGDALSAFPTDRGWDLGALHAEDAERGTSYTKEGGFLYDAGEFDPAFFGISPREALAMDPQQRLLLETSWEAFERAGIDPGSLRGSQVGVFAGAWYSGYVEGIRRSDQNLDGFLLTGGASSFVSGRIAYVLGFEGPSFTVDTACSSSLVALHLAAQSLRKGECTLALSGGVTVMSGPDTFIEFSRQGGVAADGRCKAFSAAADGFGPSEGAGMLVLERLSDARRNGHPVLAVLRGSAVNSDGASNGLTAPNGPSQVRVIRAALANARLSARQVDVVEAHGTGTSLGDPIEAQALLATYGQDRERALWLGSLKSNIGHTQAAAGVAGVMKMVLAMRHGVLPKTLHVDEPTPKVDWSAGAVSLLTEQVEWPRTDAPRRAAVSSFGMSGTNAHVILEEAPPVEAQAVAAPTPGVVPGVVPWVVSGKTEAALRAQAARLLSYVDSMPELDPVDVGLSLAAGRAAFEHRAAVVGADLAAFRGGLAALADATAAPGVVQGTVAGDRAVFVFPGQGSQWVGMAAELLDSSPVFADSMRACAQALAPHIEWSLLDVLGDAEALERVDVVQPVLFAVMVSLAALWRSYGVEPAAVVGHSQGEIAAACVAGALSLEDAARVVALRSKALLALSGRGGMVSVSLPADEVAERLQRWDGRISIAAVNGPGSIVVSGDVDALDELLGDCEESGVRARRIPVDYASHSAHVEEIRDELLTILADISPRPSQVPFYSTVTVERIDTSVLDAEYWYRNLRQTVRFEETVQLLAEHGHRLFVESSAHPVLAMGIQETSEQIVALGSLRRDEGGLDRFLLSLAEAHVHGATVDWTAVFTGARRVDDLPTYAFQRQRYWLEAGYPGQADPLDDEFWAAVERADVPELAAALRVDADAPLSAVLPAMSAWRQTRREKNTVDSWRYRIDWKRVANPSAPKLSGTWLVVTTGERTETFDALTAHGAELVHLELDPGSADRATLAARLRELAADAQIDGVFSFLGQTGVAHPAHPVLPAHVAATVALVQALGDAEVSAPLWIGTRGAVATASGEEVDSEQAQIWGLGRVFGLEHPERWGGLVDLPEVHDERTATVLAGVLAGLDDEDQVAVRPAGVFARRLAHAPLGTASAPDWQPRGTVLVTGGTGALGAHVARWLAGAGAERLVLTSRRGLDAPGAVELRDELAALGPEVLVEACDVADRSSVAALVERLTAQGEPIRAVVHAAGVGDGAPLAGTTTAEFADVLAAKVGGALHLDALLDNDALDAFVLFSSNAGVWGSGGLAAYAAANAFLDGFAQQRRGRGLPATSVAWGLWAGAGMAEGTNEEFLLRRGLRAMAPELAIAALRQAVGQAEPFVAVADVDWARFVPGFTAARRRPLIEDLPEVRDAAGAETEGTDAGAALRERLAGLPDSEQARTLLELVRGQVAAVLGHSSADTVEATRAFRELGFDSLTAVELRNRLNAATGLKLPPTLVFDHPTPTALVERLRAELAPEGDSEPTLDPEEARIRQALAAVPLAELRAAGLLDALLELAGASDAAEAAESSDSRERLDSIDSMDHDDLLRMALGEAESAEPWSS</sequence>
<dbReference type="Gene3D" id="3.30.70.3290">
    <property type="match status" value="1"/>
</dbReference>
<dbReference type="InterPro" id="IPR041618">
    <property type="entry name" value="PKS_DE"/>
</dbReference>
<evidence type="ECO:0000259" key="9">
    <source>
        <dbReference type="PROSITE" id="PS52004"/>
    </source>
</evidence>
<dbReference type="SMART" id="SM01294">
    <property type="entry name" value="PKS_PP_betabranch"/>
    <property type="match status" value="1"/>
</dbReference>
<dbReference type="Pfam" id="PF02801">
    <property type="entry name" value="Ketoacyl-synt_C"/>
    <property type="match status" value="1"/>
</dbReference>
<comment type="cofactor">
    <cofactor evidence="1">
        <name>pantetheine 4'-phosphate</name>
        <dbReference type="ChEBI" id="CHEBI:47942"/>
    </cofactor>
</comment>
<dbReference type="InterPro" id="IPR015083">
    <property type="entry name" value="NorB/c/GfsB-D-like_docking"/>
</dbReference>
<dbReference type="Pfam" id="PF00109">
    <property type="entry name" value="ketoacyl-synt"/>
    <property type="match status" value="1"/>
</dbReference>
<dbReference type="InterPro" id="IPR014043">
    <property type="entry name" value="Acyl_transferase_dom"/>
</dbReference>
<dbReference type="Gene3D" id="3.40.366.10">
    <property type="entry name" value="Malonyl-Coenzyme A Acyl Carrier Protein, domain 2"/>
    <property type="match status" value="1"/>
</dbReference>
<dbReference type="Pfam" id="PF16197">
    <property type="entry name" value="KAsynt_C_assoc"/>
    <property type="match status" value="1"/>
</dbReference>
<dbReference type="Pfam" id="PF08659">
    <property type="entry name" value="KR"/>
    <property type="match status" value="1"/>
</dbReference>
<dbReference type="PROSITE" id="PS52004">
    <property type="entry name" value="KS3_2"/>
    <property type="match status" value="1"/>
</dbReference>
<dbReference type="InterPro" id="IPR050091">
    <property type="entry name" value="PKS_NRPS_Biosynth_Enz"/>
</dbReference>
<dbReference type="InterPro" id="IPR036291">
    <property type="entry name" value="NAD(P)-bd_dom_sf"/>
</dbReference>
<dbReference type="Gene3D" id="3.40.50.720">
    <property type="entry name" value="NAD(P)-binding Rossmann-like Domain"/>
    <property type="match status" value="1"/>
</dbReference>
<organism evidence="10 11">
    <name type="scientific">Streptomyces yunnanensis</name>
    <dbReference type="NCBI Taxonomy" id="156453"/>
    <lineage>
        <taxon>Bacteria</taxon>
        <taxon>Bacillati</taxon>
        <taxon>Actinomycetota</taxon>
        <taxon>Actinomycetes</taxon>
        <taxon>Kitasatosporales</taxon>
        <taxon>Streptomycetaceae</taxon>
        <taxon>Streptomyces</taxon>
    </lineage>
</organism>
<dbReference type="InterPro" id="IPR016035">
    <property type="entry name" value="Acyl_Trfase/lysoPLipase"/>
</dbReference>
<gene>
    <name evidence="10" type="ORF">MOV08_16415</name>
</gene>
<dbReference type="SMART" id="SM00823">
    <property type="entry name" value="PKS_PP"/>
    <property type="match status" value="1"/>
</dbReference>
<keyword evidence="5" id="KW-0045">Antibiotic biosynthesis</keyword>
<dbReference type="InterPro" id="IPR020806">
    <property type="entry name" value="PKS_PP-bd"/>
</dbReference>
<dbReference type="Pfam" id="PF00698">
    <property type="entry name" value="Acyl_transf_1"/>
    <property type="match status" value="1"/>
</dbReference>
<dbReference type="InterPro" id="IPR018201">
    <property type="entry name" value="Ketoacyl_synth_AS"/>
</dbReference>
<evidence type="ECO:0000256" key="7">
    <source>
        <dbReference type="ARBA" id="ARBA00023315"/>
    </source>
</evidence>
<dbReference type="Gene3D" id="3.40.47.10">
    <property type="match status" value="1"/>
</dbReference>
<dbReference type="InterPro" id="IPR014030">
    <property type="entry name" value="Ketoacyl_synth_N"/>
</dbReference>
<dbReference type="Pfam" id="PF08990">
    <property type="entry name" value="Docking"/>
    <property type="match status" value="1"/>
</dbReference>
<evidence type="ECO:0000256" key="2">
    <source>
        <dbReference type="ARBA" id="ARBA00022450"/>
    </source>
</evidence>
<name>A0ABY8A9X8_9ACTN</name>
<dbReference type="NCBIfam" id="NF045894">
    <property type="entry name" value="PKS_plus_SDR"/>
    <property type="match status" value="1"/>
</dbReference>
<keyword evidence="3" id="KW-0597">Phosphoprotein</keyword>
<dbReference type="CDD" id="cd00833">
    <property type="entry name" value="PKS"/>
    <property type="match status" value="1"/>
</dbReference>
<evidence type="ECO:0000256" key="3">
    <source>
        <dbReference type="ARBA" id="ARBA00022553"/>
    </source>
</evidence>
<dbReference type="InterPro" id="IPR057326">
    <property type="entry name" value="KR_dom"/>
</dbReference>
<evidence type="ECO:0000256" key="5">
    <source>
        <dbReference type="ARBA" id="ARBA00023194"/>
    </source>
</evidence>
<dbReference type="PROSITE" id="PS00012">
    <property type="entry name" value="PHOSPHOPANTETHEINE"/>
    <property type="match status" value="1"/>
</dbReference>
<evidence type="ECO:0000256" key="4">
    <source>
        <dbReference type="ARBA" id="ARBA00022679"/>
    </source>
</evidence>
<dbReference type="InterPro" id="IPR001227">
    <property type="entry name" value="Ac_transferase_dom_sf"/>
</dbReference>
<dbReference type="InterPro" id="IPR036299">
    <property type="entry name" value="Polyketide_synth_docking_sf"/>
</dbReference>
<dbReference type="SMART" id="SM00825">
    <property type="entry name" value="PKS_KS"/>
    <property type="match status" value="1"/>
</dbReference>
<dbReference type="Gene3D" id="6.10.40.10">
    <property type="match status" value="1"/>
</dbReference>
<dbReference type="PANTHER" id="PTHR43775">
    <property type="entry name" value="FATTY ACID SYNTHASE"/>
    <property type="match status" value="1"/>
</dbReference>
<dbReference type="SUPFAM" id="SSF51735">
    <property type="entry name" value="NAD(P)-binding Rossmann-fold domains"/>
    <property type="match status" value="2"/>
</dbReference>
<keyword evidence="2" id="KW-0596">Phosphopantetheine</keyword>
<dbReference type="CDD" id="cd08952">
    <property type="entry name" value="KR_1_SDR_x"/>
    <property type="match status" value="1"/>
</dbReference>
<dbReference type="InterPro" id="IPR036736">
    <property type="entry name" value="ACP-like_sf"/>
</dbReference>
<dbReference type="InterPro" id="IPR014031">
    <property type="entry name" value="Ketoacyl_synth_C"/>
</dbReference>
<dbReference type="Proteomes" id="UP001218629">
    <property type="component" value="Chromosome"/>
</dbReference>
<evidence type="ECO:0000259" key="8">
    <source>
        <dbReference type="PROSITE" id="PS50075"/>
    </source>
</evidence>
<dbReference type="Pfam" id="PF00550">
    <property type="entry name" value="PP-binding"/>
    <property type="match status" value="1"/>
</dbReference>
<dbReference type="EMBL" id="CP095749">
    <property type="protein sequence ID" value="WEB40710.1"/>
    <property type="molecule type" value="Genomic_DNA"/>
</dbReference>
<dbReference type="PROSITE" id="PS50075">
    <property type="entry name" value="CARRIER"/>
    <property type="match status" value="1"/>
</dbReference>
<evidence type="ECO:0000256" key="6">
    <source>
        <dbReference type="ARBA" id="ARBA00023268"/>
    </source>
</evidence>
<dbReference type="InterPro" id="IPR020841">
    <property type="entry name" value="PKS_Beta-ketoAc_synthase_dom"/>
</dbReference>
<protein>
    <submittedName>
        <fullName evidence="10">Type I polyketide synthase</fullName>
    </submittedName>
</protein>
<feature type="domain" description="Carrier" evidence="8">
    <location>
        <begin position="1455"/>
        <end position="1530"/>
    </location>
</feature>
<keyword evidence="7" id="KW-0012">Acyltransferase</keyword>
<accession>A0ABY8A9X8</accession>
<proteinExistence type="predicted"/>
<dbReference type="SUPFAM" id="SSF53901">
    <property type="entry name" value="Thiolase-like"/>
    <property type="match status" value="1"/>
</dbReference>
<evidence type="ECO:0000313" key="11">
    <source>
        <dbReference type="Proteomes" id="UP001218629"/>
    </source>
</evidence>
<evidence type="ECO:0000256" key="1">
    <source>
        <dbReference type="ARBA" id="ARBA00001957"/>
    </source>
</evidence>
<feature type="domain" description="Ketosynthase family 3 (KS3)" evidence="9">
    <location>
        <begin position="33"/>
        <end position="456"/>
    </location>
</feature>
<keyword evidence="6" id="KW-0511">Multifunctional enzyme</keyword>
<dbReference type="InterPro" id="IPR009081">
    <property type="entry name" value="PP-bd_ACP"/>
</dbReference>
<dbReference type="InterPro" id="IPR006162">
    <property type="entry name" value="Ppantetheine_attach_site"/>
</dbReference>
<dbReference type="SUPFAM" id="SSF55048">
    <property type="entry name" value="Probable ACP-binding domain of malonyl-CoA ACP transacylase"/>
    <property type="match status" value="1"/>
</dbReference>
<dbReference type="SMART" id="SM00827">
    <property type="entry name" value="PKS_AT"/>
    <property type="match status" value="1"/>
</dbReference>
<dbReference type="PROSITE" id="PS00606">
    <property type="entry name" value="KS3_1"/>
    <property type="match status" value="1"/>
</dbReference>
<evidence type="ECO:0000313" key="10">
    <source>
        <dbReference type="EMBL" id="WEB40710.1"/>
    </source>
</evidence>
<dbReference type="SUPFAM" id="SSF47336">
    <property type="entry name" value="ACP-like"/>
    <property type="match status" value="1"/>
</dbReference>
<dbReference type="InterPro" id="IPR016036">
    <property type="entry name" value="Malonyl_transacylase_ACP-bd"/>
</dbReference>
<dbReference type="SUPFAM" id="SSF52151">
    <property type="entry name" value="FabD/lysophospholipase-like"/>
    <property type="match status" value="1"/>
</dbReference>
<dbReference type="Gene3D" id="6.10.140.1830">
    <property type="match status" value="1"/>
</dbReference>
<keyword evidence="4" id="KW-0808">Transferase</keyword>
<dbReference type="InterPro" id="IPR013968">
    <property type="entry name" value="PKS_KR"/>
</dbReference>
<dbReference type="Gene3D" id="1.10.1200.10">
    <property type="entry name" value="ACP-like"/>
    <property type="match status" value="1"/>
</dbReference>
<dbReference type="SUPFAM" id="SSF101173">
    <property type="entry name" value="Docking domain B of the erythromycin polyketide synthase (DEBS)"/>
    <property type="match status" value="1"/>
</dbReference>
<dbReference type="SMART" id="SM00822">
    <property type="entry name" value="PKS_KR"/>
    <property type="match status" value="1"/>
</dbReference>
<keyword evidence="11" id="KW-1185">Reference proteome</keyword>
<dbReference type="Pfam" id="PF18369">
    <property type="entry name" value="PKS_DE"/>
    <property type="match status" value="1"/>
</dbReference>
<dbReference type="InterPro" id="IPR016039">
    <property type="entry name" value="Thiolase-like"/>
</dbReference>
<dbReference type="PANTHER" id="PTHR43775:SF51">
    <property type="entry name" value="INACTIVE PHENOLPHTHIOCEROL SYNTHESIS POLYKETIDE SYNTHASE TYPE I PKS1-RELATED"/>
    <property type="match status" value="1"/>
</dbReference>
<reference evidence="10 11" key="1">
    <citation type="submission" date="2022-03" db="EMBL/GenBank/DDBJ databases">
        <title>Streptomyces yunnanensis P86,complete genome.</title>
        <authorList>
            <person name="Chen S."/>
            <person name="Zhang Q."/>
        </authorList>
    </citation>
    <scope>NUCLEOTIDE SEQUENCE [LARGE SCALE GENOMIC DNA]</scope>
    <source>
        <strain evidence="10 11">P86</strain>
    </source>
</reference>
<dbReference type="InterPro" id="IPR032821">
    <property type="entry name" value="PKS_assoc"/>
</dbReference>